<evidence type="ECO:0000256" key="1">
    <source>
        <dbReference type="SAM" id="Phobius"/>
    </source>
</evidence>
<keyword evidence="1" id="KW-0472">Membrane</keyword>
<feature type="transmembrane region" description="Helical" evidence="1">
    <location>
        <begin position="31"/>
        <end position="51"/>
    </location>
</feature>
<evidence type="ECO:0000313" key="2">
    <source>
        <dbReference type="EMBL" id="MBB6562254.1"/>
    </source>
</evidence>
<dbReference type="AlphaFoldDB" id="A0A7X0PIA9"/>
<reference evidence="2 3" key="1">
    <citation type="submission" date="2020-08" db="EMBL/GenBank/DDBJ databases">
        <title>Functional genomics of gut bacteria from endangered species of beetles.</title>
        <authorList>
            <person name="Carlos-Shanley C."/>
        </authorList>
    </citation>
    <scope>NUCLEOTIDE SEQUENCE [LARGE SCALE GENOMIC DNA]</scope>
    <source>
        <strain evidence="2 3">S00198</strain>
    </source>
</reference>
<organism evidence="2 3">
    <name type="scientific">Acidovorax soli</name>
    <dbReference type="NCBI Taxonomy" id="592050"/>
    <lineage>
        <taxon>Bacteria</taxon>
        <taxon>Pseudomonadati</taxon>
        <taxon>Pseudomonadota</taxon>
        <taxon>Betaproteobacteria</taxon>
        <taxon>Burkholderiales</taxon>
        <taxon>Comamonadaceae</taxon>
        <taxon>Acidovorax</taxon>
    </lineage>
</organism>
<accession>A0A7X0PIA9</accession>
<feature type="transmembrane region" description="Helical" evidence="1">
    <location>
        <begin position="71"/>
        <end position="88"/>
    </location>
</feature>
<keyword evidence="1" id="KW-1133">Transmembrane helix</keyword>
<protein>
    <submittedName>
        <fullName evidence="2">Uncharacterized protein</fullName>
    </submittedName>
</protein>
<evidence type="ECO:0000313" key="3">
    <source>
        <dbReference type="Proteomes" id="UP000575083"/>
    </source>
</evidence>
<dbReference type="Proteomes" id="UP000575083">
    <property type="component" value="Unassembled WGS sequence"/>
</dbReference>
<name>A0A7X0PIA9_9BURK</name>
<comment type="caution">
    <text evidence="2">The sequence shown here is derived from an EMBL/GenBank/DDBJ whole genome shotgun (WGS) entry which is preliminary data.</text>
</comment>
<gene>
    <name evidence="2" type="ORF">HNP48_004963</name>
</gene>
<dbReference type="RefSeq" id="WP_184862067.1">
    <property type="nucleotide sequence ID" value="NZ_JACHLK010000011.1"/>
</dbReference>
<feature type="transmembrane region" description="Helical" evidence="1">
    <location>
        <begin position="109"/>
        <end position="130"/>
    </location>
</feature>
<keyword evidence="3" id="KW-1185">Reference proteome</keyword>
<keyword evidence="1" id="KW-0812">Transmembrane</keyword>
<sequence length="211" mass="23311">MDTERRDLVRKFQQRFHQKSLARPAARPLRLPYRFAVPLVAVLVFIFGGAWFEMSRGGEFLATGNAALRAATPWVVLAAIPAWYWVLCRAEVWAPRVYEDMPTWFVRRMVVFPFAALLAAAAVGAAPWGWAAYLGGLSGTASRMEVRVVSVDAPRRSSRCQQHASVELRGAVARVCVHTATVGAVPRVGDILVVSGRVSRWGVRVESVHAK</sequence>
<dbReference type="EMBL" id="JACHLK010000011">
    <property type="protein sequence ID" value="MBB6562254.1"/>
    <property type="molecule type" value="Genomic_DNA"/>
</dbReference>
<proteinExistence type="predicted"/>